<protein>
    <submittedName>
        <fullName evidence="1">Uncharacterized protein</fullName>
    </submittedName>
</protein>
<keyword evidence="2" id="KW-1185">Reference proteome</keyword>
<name>A0AAD1WY86_PELCU</name>
<reference evidence="1" key="1">
    <citation type="submission" date="2022-03" db="EMBL/GenBank/DDBJ databases">
        <authorList>
            <person name="Alioto T."/>
            <person name="Alioto T."/>
            <person name="Gomez Garrido J."/>
        </authorList>
    </citation>
    <scope>NUCLEOTIDE SEQUENCE</scope>
</reference>
<evidence type="ECO:0000313" key="1">
    <source>
        <dbReference type="EMBL" id="CAH2327523.1"/>
    </source>
</evidence>
<accession>A0AAD1WY86</accession>
<sequence>MALLYGALEILAHGFLDWNRPTAIINNPWPLSIAIQIPCTPDFRNRVQLA</sequence>
<dbReference type="AlphaFoldDB" id="A0AAD1WY86"/>
<evidence type="ECO:0000313" key="2">
    <source>
        <dbReference type="Proteomes" id="UP001295444"/>
    </source>
</evidence>
<dbReference type="Proteomes" id="UP001295444">
    <property type="component" value="Chromosome 13"/>
</dbReference>
<organism evidence="1 2">
    <name type="scientific">Pelobates cultripes</name>
    <name type="common">Western spadefoot toad</name>
    <dbReference type="NCBI Taxonomy" id="61616"/>
    <lineage>
        <taxon>Eukaryota</taxon>
        <taxon>Metazoa</taxon>
        <taxon>Chordata</taxon>
        <taxon>Craniata</taxon>
        <taxon>Vertebrata</taxon>
        <taxon>Euteleostomi</taxon>
        <taxon>Amphibia</taxon>
        <taxon>Batrachia</taxon>
        <taxon>Anura</taxon>
        <taxon>Pelobatoidea</taxon>
        <taxon>Pelobatidae</taxon>
        <taxon>Pelobates</taxon>
    </lineage>
</organism>
<dbReference type="EMBL" id="OW240924">
    <property type="protein sequence ID" value="CAH2327523.1"/>
    <property type="molecule type" value="Genomic_DNA"/>
</dbReference>
<gene>
    <name evidence="1" type="ORF">PECUL_23A029285</name>
</gene>
<proteinExistence type="predicted"/>